<comment type="caution">
    <text evidence="2">The sequence shown here is derived from an EMBL/GenBank/DDBJ whole genome shotgun (WGS) entry which is preliminary data.</text>
</comment>
<feature type="compositionally biased region" description="Low complexity" evidence="1">
    <location>
        <begin position="34"/>
        <end position="44"/>
    </location>
</feature>
<proteinExistence type="predicted"/>
<dbReference type="EMBL" id="AGNL01010853">
    <property type="protein sequence ID" value="EJK68770.1"/>
    <property type="molecule type" value="Genomic_DNA"/>
</dbReference>
<dbReference type="Proteomes" id="UP000266841">
    <property type="component" value="Unassembled WGS sequence"/>
</dbReference>
<dbReference type="AlphaFoldDB" id="K0STR0"/>
<keyword evidence="3" id="KW-1185">Reference proteome</keyword>
<organism evidence="2 3">
    <name type="scientific">Thalassiosira oceanica</name>
    <name type="common">Marine diatom</name>
    <dbReference type="NCBI Taxonomy" id="159749"/>
    <lineage>
        <taxon>Eukaryota</taxon>
        <taxon>Sar</taxon>
        <taxon>Stramenopiles</taxon>
        <taxon>Ochrophyta</taxon>
        <taxon>Bacillariophyta</taxon>
        <taxon>Coscinodiscophyceae</taxon>
        <taxon>Thalassiosirophycidae</taxon>
        <taxon>Thalassiosirales</taxon>
        <taxon>Thalassiosiraceae</taxon>
        <taxon>Thalassiosira</taxon>
    </lineage>
</organism>
<evidence type="ECO:0000313" key="3">
    <source>
        <dbReference type="Proteomes" id="UP000266841"/>
    </source>
</evidence>
<reference evidence="2 3" key="1">
    <citation type="journal article" date="2012" name="Genome Biol.">
        <title>Genome and low-iron response of an oceanic diatom adapted to chronic iron limitation.</title>
        <authorList>
            <person name="Lommer M."/>
            <person name="Specht M."/>
            <person name="Roy A.S."/>
            <person name="Kraemer L."/>
            <person name="Andreson R."/>
            <person name="Gutowska M.A."/>
            <person name="Wolf J."/>
            <person name="Bergner S.V."/>
            <person name="Schilhabel M.B."/>
            <person name="Klostermeier U.C."/>
            <person name="Beiko R.G."/>
            <person name="Rosenstiel P."/>
            <person name="Hippler M."/>
            <person name="Laroche J."/>
        </authorList>
    </citation>
    <scope>NUCLEOTIDE SEQUENCE [LARGE SCALE GENOMIC DNA]</scope>
    <source>
        <strain evidence="2 3">CCMP1005</strain>
    </source>
</reference>
<protein>
    <submittedName>
        <fullName evidence="2">Uncharacterized protein</fullName>
    </submittedName>
</protein>
<evidence type="ECO:0000256" key="1">
    <source>
        <dbReference type="SAM" id="MobiDB-lite"/>
    </source>
</evidence>
<accession>K0STR0</accession>
<evidence type="ECO:0000313" key="2">
    <source>
        <dbReference type="EMBL" id="EJK68770.1"/>
    </source>
</evidence>
<name>K0STR0_THAOC</name>
<sequence>MVHEADPGHTTTADGGGTADKRRDPGPLVSASSDPATTTPTGPADGRRPTALEAGGSDATRGARLSSSFADIDKFVERGPTIMSPPGKMPVEDRNFPAAQFRPDFEQVNYKCSQHANRTLK</sequence>
<feature type="region of interest" description="Disordered" evidence="1">
    <location>
        <begin position="1"/>
        <end position="93"/>
    </location>
</feature>
<gene>
    <name evidence="2" type="ORF">THAOC_10020</name>
</gene>